<dbReference type="Pfam" id="PF01479">
    <property type="entry name" value="S4"/>
    <property type="match status" value="1"/>
</dbReference>
<dbReference type="InterPro" id="IPR012677">
    <property type="entry name" value="Nucleotide-bd_a/b_plait_sf"/>
</dbReference>
<dbReference type="Proteomes" id="UP000594263">
    <property type="component" value="Unplaced"/>
</dbReference>
<feature type="domain" description="RRM" evidence="3">
    <location>
        <begin position="118"/>
        <end position="196"/>
    </location>
</feature>
<dbReference type="SMART" id="SM00363">
    <property type="entry name" value="S4"/>
    <property type="match status" value="1"/>
</dbReference>
<dbReference type="PROSITE" id="PS50102">
    <property type="entry name" value="RRM"/>
    <property type="match status" value="1"/>
</dbReference>
<dbReference type="Gramene" id="Kaladp0033s0216.1.v1.1">
    <property type="protein sequence ID" value="Kaladp0033s0216.1.v1.1"/>
    <property type="gene ID" value="Kaladp0033s0216.v1.1"/>
</dbReference>
<dbReference type="EnsemblPlants" id="Kaladp0033s0216.1.v1.1">
    <property type="protein sequence ID" value="Kaladp0033s0216.1.v1.1"/>
    <property type="gene ID" value="Kaladp0033s0216.v1.1"/>
</dbReference>
<dbReference type="InterPro" id="IPR002942">
    <property type="entry name" value="S4_RNA-bd"/>
</dbReference>
<dbReference type="InterPro" id="IPR035979">
    <property type="entry name" value="RBD_domain_sf"/>
</dbReference>
<evidence type="ECO:0000256" key="1">
    <source>
        <dbReference type="PROSITE-ProRule" id="PRU00176"/>
    </source>
</evidence>
<dbReference type="InterPro" id="IPR036986">
    <property type="entry name" value="S4_RNA-bd_sf"/>
</dbReference>
<evidence type="ECO:0000313" key="5">
    <source>
        <dbReference type="Proteomes" id="UP000594263"/>
    </source>
</evidence>
<dbReference type="Gene3D" id="3.10.290.10">
    <property type="entry name" value="RNA-binding S4 domain"/>
    <property type="match status" value="1"/>
</dbReference>
<evidence type="ECO:0000259" key="3">
    <source>
        <dbReference type="PROSITE" id="PS50102"/>
    </source>
</evidence>
<evidence type="ECO:0000313" key="4">
    <source>
        <dbReference type="EnsemblPlants" id="Kaladp0033s0216.1.v1.1"/>
    </source>
</evidence>
<dbReference type="PANTHER" id="PTHR15241">
    <property type="entry name" value="TRANSFORMER-2-RELATED"/>
    <property type="match status" value="1"/>
</dbReference>
<dbReference type="AlphaFoldDB" id="A0A7N0TDG1"/>
<evidence type="ECO:0000256" key="2">
    <source>
        <dbReference type="SAM" id="MobiDB-lite"/>
    </source>
</evidence>
<dbReference type="SMART" id="SM00360">
    <property type="entry name" value="RRM"/>
    <property type="match status" value="1"/>
</dbReference>
<feature type="compositionally biased region" description="Basic and acidic residues" evidence="2">
    <location>
        <begin position="192"/>
        <end position="235"/>
    </location>
</feature>
<feature type="region of interest" description="Disordered" evidence="2">
    <location>
        <begin position="187"/>
        <end position="235"/>
    </location>
</feature>
<protein>
    <recommendedName>
        <fullName evidence="3">RRM domain-containing protein</fullName>
    </recommendedName>
</protein>
<keyword evidence="5" id="KW-1185">Reference proteome</keyword>
<dbReference type="SUPFAM" id="SSF54928">
    <property type="entry name" value="RNA-binding domain, RBD"/>
    <property type="match status" value="1"/>
</dbReference>
<dbReference type="InterPro" id="IPR000504">
    <property type="entry name" value="RRM_dom"/>
</dbReference>
<proteinExistence type="predicted"/>
<dbReference type="Gene3D" id="3.30.70.330">
    <property type="match status" value="1"/>
</dbReference>
<organism evidence="4 5">
    <name type="scientific">Kalanchoe fedtschenkoi</name>
    <name type="common">Lavender scallops</name>
    <name type="synonym">South American air plant</name>
    <dbReference type="NCBI Taxonomy" id="63787"/>
    <lineage>
        <taxon>Eukaryota</taxon>
        <taxon>Viridiplantae</taxon>
        <taxon>Streptophyta</taxon>
        <taxon>Embryophyta</taxon>
        <taxon>Tracheophyta</taxon>
        <taxon>Spermatophyta</taxon>
        <taxon>Magnoliopsida</taxon>
        <taxon>eudicotyledons</taxon>
        <taxon>Gunneridae</taxon>
        <taxon>Pentapetalae</taxon>
        <taxon>Saxifragales</taxon>
        <taxon>Crassulaceae</taxon>
        <taxon>Kalanchoe</taxon>
    </lineage>
</organism>
<sequence length="270" mass="30370">MRLERVLNKLRRAPSIYRTRPINDKTKILETLDMRLDYILYRMKFATTVPTACSLVSHQHVLVNGLVVNKPSYICRPSDIIALKDDPKSVAMIHNFLDSPPYERSVLPDASVTEVKEFKIFVSNLSPVVDDQALARAFIPCGDFIKAQVITDPNTGKSKNFGFVSFGSKQSMKEAARVMNRKYVNGTNISVREADNKQEKEKGSKSKSADGEKGAATPKESREASARKEAARREAEFTSTLQYCLEHRVLQKRRDLIAKLNESMRSAALS</sequence>
<dbReference type="SUPFAM" id="SSF55174">
    <property type="entry name" value="Alpha-L RNA-binding motif"/>
    <property type="match status" value="1"/>
</dbReference>
<accession>A0A7N0TDG1</accession>
<dbReference type="PANTHER" id="PTHR15241:SF382">
    <property type="entry name" value="RRM DOMAIN-CONTAINING PROTEIN"/>
    <property type="match status" value="1"/>
</dbReference>
<reference evidence="4" key="1">
    <citation type="submission" date="2021-01" db="UniProtKB">
        <authorList>
            <consortium name="EnsemblPlants"/>
        </authorList>
    </citation>
    <scope>IDENTIFICATION</scope>
</reference>
<dbReference type="PROSITE" id="PS50889">
    <property type="entry name" value="S4"/>
    <property type="match status" value="1"/>
</dbReference>
<dbReference type="CDD" id="cd00165">
    <property type="entry name" value="S4"/>
    <property type="match status" value="1"/>
</dbReference>
<dbReference type="Pfam" id="PF00076">
    <property type="entry name" value="RRM_1"/>
    <property type="match status" value="1"/>
</dbReference>
<dbReference type="GO" id="GO:0003723">
    <property type="term" value="F:RNA binding"/>
    <property type="evidence" value="ECO:0007669"/>
    <property type="project" value="UniProtKB-UniRule"/>
</dbReference>
<name>A0A7N0TDG1_KALFE</name>
<keyword evidence="1" id="KW-0694">RNA-binding</keyword>